<evidence type="ECO:0000313" key="3">
    <source>
        <dbReference type="Proteomes" id="UP000584642"/>
    </source>
</evidence>
<reference evidence="2 3" key="1">
    <citation type="submission" date="2020-05" db="EMBL/GenBank/DDBJ databases">
        <title>Azospirillum oleiclasticum sp. nov, a nitrogen-fixing and heavy crude oil-emulsifying bacterium isolated from the crude oil of Yumen Oilfield.</title>
        <authorList>
            <person name="Wu D."/>
            <person name="Cai M."/>
            <person name="Zhang X."/>
        </authorList>
    </citation>
    <scope>NUCLEOTIDE SEQUENCE [LARGE SCALE GENOMIC DNA]</scope>
    <source>
        <strain evidence="2 3">ROY-1-1-2</strain>
    </source>
</reference>
<name>A0ABX2TB85_9PROT</name>
<dbReference type="PROSITE" id="PS50206">
    <property type="entry name" value="RHODANESE_3"/>
    <property type="match status" value="1"/>
</dbReference>
<keyword evidence="3" id="KW-1185">Reference proteome</keyword>
<dbReference type="Proteomes" id="UP000584642">
    <property type="component" value="Unassembled WGS sequence"/>
</dbReference>
<dbReference type="InterPro" id="IPR038225">
    <property type="entry name" value="TagF_sf"/>
</dbReference>
<dbReference type="InterPro" id="IPR017748">
    <property type="entry name" value="TagF"/>
</dbReference>
<accession>A0ABX2TB85</accession>
<dbReference type="EMBL" id="JABFDB010000012">
    <property type="protein sequence ID" value="NYZ21602.1"/>
    <property type="molecule type" value="Genomic_DNA"/>
</dbReference>
<feature type="domain" description="Rhodanese" evidence="1">
    <location>
        <begin position="200"/>
        <end position="219"/>
    </location>
</feature>
<dbReference type="NCBIfam" id="TIGR03373">
    <property type="entry name" value="VI_minor_4"/>
    <property type="match status" value="1"/>
</dbReference>
<dbReference type="Gene3D" id="3.40.1730.10">
    <property type="entry name" value="pa0076 domain"/>
    <property type="match status" value="1"/>
</dbReference>
<dbReference type="Pfam" id="PF09867">
    <property type="entry name" value="TagF_N"/>
    <property type="match status" value="1"/>
</dbReference>
<gene>
    <name evidence="2" type="primary">tagF</name>
    <name evidence="2" type="ORF">HND93_17965</name>
</gene>
<dbReference type="PIRSF" id="PIRSF029287">
    <property type="entry name" value="UCP029287"/>
    <property type="match status" value="1"/>
</dbReference>
<comment type="caution">
    <text evidence="2">The sequence shown here is derived from an EMBL/GenBank/DDBJ whole genome shotgun (WGS) entry which is preliminary data.</text>
</comment>
<dbReference type="RefSeq" id="WP_180283375.1">
    <property type="nucleotide sequence ID" value="NZ_JABFDB010000012.1"/>
</dbReference>
<dbReference type="InterPro" id="IPR001763">
    <property type="entry name" value="Rhodanese-like_dom"/>
</dbReference>
<sequence length="222" mass="22815">MRGTGFGPGFLGKMPAVGDFVRHGLPRAIADPWDGLLTDVVDLGLRRHGRDWGAVLAAGAWWRFALDPGACGGRAAAGLLVPSLDRVGRPYPLLVAASLPEGTDAALAPFTCDAWFTGVEALTGGLMAGACGYEGFAAGLASLGRPVPGGGIAAALCRRAIEEHTGALPTPASLWWSLGNERASSAFAACAGLPPVDRLVSMLDGGWRAWAGGHDRPQGEHP</sequence>
<evidence type="ECO:0000259" key="1">
    <source>
        <dbReference type="PROSITE" id="PS50206"/>
    </source>
</evidence>
<protein>
    <submittedName>
        <fullName evidence="2">Type VI secretion system-associated protein TagF</fullName>
    </submittedName>
</protein>
<organism evidence="2 3">
    <name type="scientific">Azospirillum oleiclasticum</name>
    <dbReference type="NCBI Taxonomy" id="2735135"/>
    <lineage>
        <taxon>Bacteria</taxon>
        <taxon>Pseudomonadati</taxon>
        <taxon>Pseudomonadota</taxon>
        <taxon>Alphaproteobacteria</taxon>
        <taxon>Rhodospirillales</taxon>
        <taxon>Azospirillaceae</taxon>
        <taxon>Azospirillum</taxon>
    </lineage>
</organism>
<proteinExistence type="predicted"/>
<evidence type="ECO:0000313" key="2">
    <source>
        <dbReference type="EMBL" id="NYZ21602.1"/>
    </source>
</evidence>